<dbReference type="GO" id="GO:0009982">
    <property type="term" value="F:pseudouridine synthase activity"/>
    <property type="evidence" value="ECO:0007669"/>
    <property type="project" value="InterPro"/>
</dbReference>
<dbReference type="Pfam" id="PF00849">
    <property type="entry name" value="PseudoU_synth_2"/>
    <property type="match status" value="1"/>
</dbReference>
<dbReference type="InterPro" id="IPR020103">
    <property type="entry name" value="PsdUridine_synth_cat_dom_sf"/>
</dbReference>
<feature type="region of interest" description="Disordered" evidence="1">
    <location>
        <begin position="377"/>
        <end position="442"/>
    </location>
</feature>
<reference evidence="3" key="1">
    <citation type="submission" date="2021-02" db="EMBL/GenBank/DDBJ databases">
        <authorList>
            <person name="Dougan E. K."/>
            <person name="Rhodes N."/>
            <person name="Thang M."/>
            <person name="Chan C."/>
        </authorList>
    </citation>
    <scope>NUCLEOTIDE SEQUENCE</scope>
</reference>
<dbReference type="CDD" id="cd02869">
    <property type="entry name" value="PseudoU_synth_RluA_like"/>
    <property type="match status" value="1"/>
</dbReference>
<accession>A0A812MAF8</accession>
<evidence type="ECO:0000259" key="2">
    <source>
        <dbReference type="Pfam" id="PF00849"/>
    </source>
</evidence>
<organism evidence="3 4">
    <name type="scientific">Symbiodinium pilosum</name>
    <name type="common">Dinoflagellate</name>
    <dbReference type="NCBI Taxonomy" id="2952"/>
    <lineage>
        <taxon>Eukaryota</taxon>
        <taxon>Sar</taxon>
        <taxon>Alveolata</taxon>
        <taxon>Dinophyceae</taxon>
        <taxon>Suessiales</taxon>
        <taxon>Symbiodiniaceae</taxon>
        <taxon>Symbiodinium</taxon>
    </lineage>
</organism>
<dbReference type="GO" id="GO:0001522">
    <property type="term" value="P:pseudouridine synthesis"/>
    <property type="evidence" value="ECO:0007669"/>
    <property type="project" value="InterPro"/>
</dbReference>
<keyword evidence="4" id="KW-1185">Reference proteome</keyword>
<evidence type="ECO:0000256" key="1">
    <source>
        <dbReference type="SAM" id="MobiDB-lite"/>
    </source>
</evidence>
<dbReference type="Gene3D" id="3.30.2350.10">
    <property type="entry name" value="Pseudouridine synthase"/>
    <property type="match status" value="1"/>
</dbReference>
<name>A0A812MAF8_SYMPI</name>
<protein>
    <recommendedName>
        <fullName evidence="2">Pseudouridine synthase RsuA/RluA-like domain-containing protein</fullName>
    </recommendedName>
</protein>
<evidence type="ECO:0000313" key="4">
    <source>
        <dbReference type="Proteomes" id="UP000649617"/>
    </source>
</evidence>
<gene>
    <name evidence="3" type="ORF">SPIL2461_LOCUS5319</name>
</gene>
<dbReference type="PANTHER" id="PTHR21600">
    <property type="entry name" value="MITOCHONDRIAL RNA PSEUDOURIDINE SYNTHASE"/>
    <property type="match status" value="1"/>
</dbReference>
<comment type="caution">
    <text evidence="3">The sequence shown here is derived from an EMBL/GenBank/DDBJ whole genome shotgun (WGS) entry which is preliminary data.</text>
</comment>
<dbReference type="OrthoDB" id="428658at2759"/>
<feature type="compositionally biased region" description="Acidic residues" evidence="1">
    <location>
        <begin position="388"/>
        <end position="402"/>
    </location>
</feature>
<feature type="domain" description="Pseudouridine synthase RsuA/RluA-like" evidence="2">
    <location>
        <begin position="129"/>
        <end position="259"/>
    </location>
</feature>
<dbReference type="AlphaFoldDB" id="A0A812MAF8"/>
<dbReference type="InterPro" id="IPR050188">
    <property type="entry name" value="RluA_PseudoU_synthase"/>
</dbReference>
<dbReference type="Proteomes" id="UP000649617">
    <property type="component" value="Unassembled WGS sequence"/>
</dbReference>
<dbReference type="SUPFAM" id="SSF55120">
    <property type="entry name" value="Pseudouridine synthase"/>
    <property type="match status" value="1"/>
</dbReference>
<proteinExistence type="predicted"/>
<sequence length="442" mass="49672">MGTTAWRRWFAPGKWQRYQSTTSRLQLENPTHIPGERPFDLGPFACHRVPLDAEPVRLDRWLLKNVCSSWNATQKLISAKQVWVMSPNCPAQQHRGSVMIPRFRPSCQGGTKLQANDLVYFPKVMSPVPKKRVPLPREEEPPRLVHRLSTEISGVLLLARHKAAASFAKDMVAQRSFWQRELWTVVCGRTPKSGQVSMPLMSERMGKGLVAKPAREDDGGLPAMTEYSSILYSPLAGGFTLLSMNPYSGRYHQTRAHCAFGLRAPVVGDPVYYQLSNEVSTVSDFKVRYHSTEARRERADLVGAQPRLHLHSRQLTIKTFAGKEVTITAPLPSHMSSTFRALGWSGWLRRAERRAALQSPWRGEEDPHIIEALAQARIEEDSKGETSTVEDADEEAEQEGDVVADSGLQSADESLEDLGRMEPMEEPAPSMPSRGRRSRRRA</sequence>
<evidence type="ECO:0000313" key="3">
    <source>
        <dbReference type="EMBL" id="CAE7258157.1"/>
    </source>
</evidence>
<dbReference type="EMBL" id="CAJNIZ010007458">
    <property type="protein sequence ID" value="CAE7258157.1"/>
    <property type="molecule type" value="Genomic_DNA"/>
</dbReference>
<dbReference type="InterPro" id="IPR006145">
    <property type="entry name" value="PsdUridine_synth_RsuA/RluA"/>
</dbReference>
<dbReference type="GO" id="GO:0003723">
    <property type="term" value="F:RNA binding"/>
    <property type="evidence" value="ECO:0007669"/>
    <property type="project" value="InterPro"/>
</dbReference>